<evidence type="ECO:0000313" key="3">
    <source>
        <dbReference type="Proteomes" id="UP000192761"/>
    </source>
</evidence>
<dbReference type="RefSeq" id="WP_084092798.1">
    <property type="nucleotide sequence ID" value="NZ_FWXD01000035.1"/>
</dbReference>
<name>A0A1W1Y026_9NEIS</name>
<gene>
    <name evidence="2" type="ORF">SAMN02745857_03865</name>
</gene>
<protein>
    <submittedName>
        <fullName evidence="2">Uncharacterized protein</fullName>
    </submittedName>
</protein>
<evidence type="ECO:0000313" key="2">
    <source>
        <dbReference type="EMBL" id="SMC29477.1"/>
    </source>
</evidence>
<dbReference type="AlphaFoldDB" id="A0A1W1Y026"/>
<proteinExistence type="predicted"/>
<organism evidence="2 3">
    <name type="scientific">Andreprevotia lacus DSM 23236</name>
    <dbReference type="NCBI Taxonomy" id="1121001"/>
    <lineage>
        <taxon>Bacteria</taxon>
        <taxon>Pseudomonadati</taxon>
        <taxon>Pseudomonadota</taxon>
        <taxon>Betaproteobacteria</taxon>
        <taxon>Neisseriales</taxon>
        <taxon>Chitinibacteraceae</taxon>
        <taxon>Andreprevotia</taxon>
    </lineage>
</organism>
<dbReference type="Proteomes" id="UP000192761">
    <property type="component" value="Unassembled WGS sequence"/>
</dbReference>
<accession>A0A1W1Y026</accession>
<evidence type="ECO:0000256" key="1">
    <source>
        <dbReference type="SAM" id="MobiDB-lite"/>
    </source>
</evidence>
<feature type="compositionally biased region" description="Basic and acidic residues" evidence="1">
    <location>
        <begin position="40"/>
        <end position="60"/>
    </location>
</feature>
<feature type="compositionally biased region" description="Basic and acidic residues" evidence="1">
    <location>
        <begin position="1"/>
        <end position="12"/>
    </location>
</feature>
<reference evidence="2 3" key="1">
    <citation type="submission" date="2017-04" db="EMBL/GenBank/DDBJ databases">
        <authorList>
            <person name="Afonso C.L."/>
            <person name="Miller P.J."/>
            <person name="Scott M.A."/>
            <person name="Spackman E."/>
            <person name="Goraichik I."/>
            <person name="Dimitrov K.M."/>
            <person name="Suarez D.L."/>
            <person name="Swayne D.E."/>
        </authorList>
    </citation>
    <scope>NUCLEOTIDE SEQUENCE [LARGE SCALE GENOMIC DNA]</scope>
    <source>
        <strain evidence="2 3">DSM 23236</strain>
    </source>
</reference>
<keyword evidence="3" id="KW-1185">Reference proteome</keyword>
<sequence>MTTTRQRAEHARLANTPWRGHAPTASKPAKRPTAAAQAQQRREVRLRLQERHEQDREVWE</sequence>
<feature type="region of interest" description="Disordered" evidence="1">
    <location>
        <begin position="1"/>
        <end position="60"/>
    </location>
</feature>
<dbReference type="EMBL" id="FWXD01000035">
    <property type="protein sequence ID" value="SMC29477.1"/>
    <property type="molecule type" value="Genomic_DNA"/>
</dbReference>
<dbReference type="STRING" id="1121001.SAMN02745857_03865"/>